<keyword evidence="1" id="KW-0472">Membrane</keyword>
<organism evidence="2 3">
    <name type="scientific">Caenorhabditis japonica</name>
    <dbReference type="NCBI Taxonomy" id="281687"/>
    <lineage>
        <taxon>Eukaryota</taxon>
        <taxon>Metazoa</taxon>
        <taxon>Ecdysozoa</taxon>
        <taxon>Nematoda</taxon>
        <taxon>Chromadorea</taxon>
        <taxon>Rhabditida</taxon>
        <taxon>Rhabditina</taxon>
        <taxon>Rhabditomorpha</taxon>
        <taxon>Rhabditoidea</taxon>
        <taxon>Rhabditidae</taxon>
        <taxon>Peloderinae</taxon>
        <taxon>Caenorhabditis</taxon>
    </lineage>
</organism>
<dbReference type="Gene3D" id="1.20.1070.10">
    <property type="entry name" value="Rhodopsin 7-helix transmembrane proteins"/>
    <property type="match status" value="1"/>
</dbReference>
<evidence type="ECO:0000313" key="2">
    <source>
        <dbReference type="EnsemblMetazoa" id="CJA19383b.1"/>
    </source>
</evidence>
<accession>A0A8R1E2U8</accession>
<keyword evidence="1" id="KW-0812">Transmembrane</keyword>
<proteinExistence type="predicted"/>
<reference evidence="3" key="1">
    <citation type="submission" date="2010-08" db="EMBL/GenBank/DDBJ databases">
        <authorList>
            <consortium name="Caenorhabditis japonica Sequencing Consortium"/>
            <person name="Wilson R.K."/>
        </authorList>
    </citation>
    <scope>NUCLEOTIDE SEQUENCE [LARGE SCALE GENOMIC DNA]</scope>
    <source>
        <strain evidence="3">DF5081</strain>
    </source>
</reference>
<feature type="transmembrane region" description="Helical" evidence="1">
    <location>
        <begin position="152"/>
        <end position="173"/>
    </location>
</feature>
<feature type="transmembrane region" description="Helical" evidence="1">
    <location>
        <begin position="193"/>
        <end position="212"/>
    </location>
</feature>
<feature type="transmembrane region" description="Helical" evidence="1">
    <location>
        <begin position="331"/>
        <end position="349"/>
    </location>
</feature>
<dbReference type="Proteomes" id="UP000005237">
    <property type="component" value="Unassembled WGS sequence"/>
</dbReference>
<dbReference type="SUPFAM" id="SSF81321">
    <property type="entry name" value="Family A G protein-coupled receptor-like"/>
    <property type="match status" value="1"/>
</dbReference>
<dbReference type="AlphaFoldDB" id="A0A8R1E2U8"/>
<keyword evidence="1" id="KW-1133">Transmembrane helix</keyword>
<keyword evidence="3" id="KW-1185">Reference proteome</keyword>
<dbReference type="EnsemblMetazoa" id="CJA19383b.1">
    <property type="protein sequence ID" value="CJA19383b.1"/>
    <property type="gene ID" value="WBGene00138586"/>
</dbReference>
<dbReference type="InterPro" id="IPR005047">
    <property type="entry name" value="7TM_GPCR_serpentine_rcpt_Srxa"/>
</dbReference>
<dbReference type="PANTHER" id="PTHR23018:SF15">
    <property type="entry name" value="G_PROTEIN_RECEP_F1_2 DOMAIN-CONTAINING PROTEIN"/>
    <property type="match status" value="1"/>
</dbReference>
<protein>
    <submittedName>
        <fullName evidence="2">Uncharacterized protein</fullName>
    </submittedName>
</protein>
<dbReference type="PANTHER" id="PTHR23018">
    <property type="entry name" value="SERPENTINE RECEPTOR, CLASS XA-RELATED"/>
    <property type="match status" value="1"/>
</dbReference>
<name>A0A8R1E2U8_CAEJA</name>
<evidence type="ECO:0000256" key="1">
    <source>
        <dbReference type="SAM" id="Phobius"/>
    </source>
</evidence>
<sequence length="376" mass="43792">MVNAIENDKDCGLTSFSATVIPCPVLSYSGFPLFFIETSINNKNDCDEATIARRRHLNEKHSFAPSFSSPVSLKFNMEPITFLTIFTHLFSYSFNILLLYLISDTKSGIKTKSYISHLIWVELVLNICQHFSVEIIPNLDEKTRMKDVCIFFMSLQMWTVNTIRYVLTFVMALNRFICNVSPRFNKYFDSESIAFFGFGVWMISFIASWYLLLLGCFPRFDPVNFAMDTDCDNLKWSDFIYKSHYLLVLTLLLNISIVIYAKMRRCGFFAVAVARVSSVAASRRSRNEAVFVIQSFIVFFIMGYDVVYSFFRKSYVEEFKGLSRNMQIMLGWLNIYSANYINFLIYFLFHKANRSLVIHTILCTLKWVKTHKVRPT</sequence>
<feature type="transmembrane region" description="Helical" evidence="1">
    <location>
        <begin position="243"/>
        <end position="261"/>
    </location>
</feature>
<feature type="transmembrane region" description="Helical" evidence="1">
    <location>
        <begin position="114"/>
        <end position="132"/>
    </location>
</feature>
<feature type="transmembrane region" description="Helical" evidence="1">
    <location>
        <begin position="80"/>
        <end position="102"/>
    </location>
</feature>
<feature type="transmembrane region" description="Helical" evidence="1">
    <location>
        <begin position="289"/>
        <end position="311"/>
    </location>
</feature>
<reference evidence="2" key="2">
    <citation type="submission" date="2022-06" db="UniProtKB">
        <authorList>
            <consortium name="EnsemblMetazoa"/>
        </authorList>
    </citation>
    <scope>IDENTIFICATION</scope>
    <source>
        <strain evidence="2">DF5081</strain>
    </source>
</reference>
<evidence type="ECO:0000313" key="3">
    <source>
        <dbReference type="Proteomes" id="UP000005237"/>
    </source>
</evidence>